<feature type="non-terminal residue" evidence="1">
    <location>
        <position position="168"/>
    </location>
</feature>
<evidence type="ECO:0000313" key="2">
    <source>
        <dbReference type="Proteomes" id="UP001219525"/>
    </source>
</evidence>
<accession>A0AAD6UYA4</accession>
<organism evidence="1 2">
    <name type="scientific">Mycena pura</name>
    <dbReference type="NCBI Taxonomy" id="153505"/>
    <lineage>
        <taxon>Eukaryota</taxon>
        <taxon>Fungi</taxon>
        <taxon>Dikarya</taxon>
        <taxon>Basidiomycota</taxon>
        <taxon>Agaricomycotina</taxon>
        <taxon>Agaricomycetes</taxon>
        <taxon>Agaricomycetidae</taxon>
        <taxon>Agaricales</taxon>
        <taxon>Marasmiineae</taxon>
        <taxon>Mycenaceae</taxon>
        <taxon>Mycena</taxon>
    </lineage>
</organism>
<gene>
    <name evidence="1" type="ORF">GGX14DRAFT_375248</name>
</gene>
<dbReference type="Proteomes" id="UP001219525">
    <property type="component" value="Unassembled WGS sequence"/>
</dbReference>
<protein>
    <submittedName>
        <fullName evidence="1">Uncharacterized protein</fullName>
    </submittedName>
</protein>
<keyword evidence="2" id="KW-1185">Reference proteome</keyword>
<proteinExistence type="predicted"/>
<reference evidence="1" key="1">
    <citation type="submission" date="2023-03" db="EMBL/GenBank/DDBJ databases">
        <title>Massive genome expansion in bonnet fungi (Mycena s.s.) driven by repeated elements and novel gene families across ecological guilds.</title>
        <authorList>
            <consortium name="Lawrence Berkeley National Laboratory"/>
            <person name="Harder C.B."/>
            <person name="Miyauchi S."/>
            <person name="Viragh M."/>
            <person name="Kuo A."/>
            <person name="Thoen E."/>
            <person name="Andreopoulos B."/>
            <person name="Lu D."/>
            <person name="Skrede I."/>
            <person name="Drula E."/>
            <person name="Henrissat B."/>
            <person name="Morin E."/>
            <person name="Kohler A."/>
            <person name="Barry K."/>
            <person name="LaButti K."/>
            <person name="Morin E."/>
            <person name="Salamov A."/>
            <person name="Lipzen A."/>
            <person name="Mereny Z."/>
            <person name="Hegedus B."/>
            <person name="Baldrian P."/>
            <person name="Stursova M."/>
            <person name="Weitz H."/>
            <person name="Taylor A."/>
            <person name="Grigoriev I.V."/>
            <person name="Nagy L.G."/>
            <person name="Martin F."/>
            <person name="Kauserud H."/>
        </authorList>
    </citation>
    <scope>NUCLEOTIDE SEQUENCE</scope>
    <source>
        <strain evidence="1">9144</strain>
    </source>
</reference>
<name>A0AAD6UYA4_9AGAR</name>
<comment type="caution">
    <text evidence="1">The sequence shown here is derived from an EMBL/GenBank/DDBJ whole genome shotgun (WGS) entry which is preliminary data.</text>
</comment>
<sequence>PTAAYFVVKSPKLHDQWVDGEIHKAAWVKGLDGINNFDIILSRLSTTSLIPIAKNVPSADKSQTSINILLQDVPPADDYFMFFCNSTNGAQYATSQRFSVLSAGSSGNMSSATNPKAATVTVSGAPNPTQAFAMTFALASSGSSRLTPGQTWGVLTVGCVLGAMSKFL</sequence>
<dbReference type="AlphaFoldDB" id="A0AAD6UYA4"/>
<dbReference type="EMBL" id="JARJCW010000079">
    <property type="protein sequence ID" value="KAJ7197293.1"/>
    <property type="molecule type" value="Genomic_DNA"/>
</dbReference>
<evidence type="ECO:0000313" key="1">
    <source>
        <dbReference type="EMBL" id="KAJ7197293.1"/>
    </source>
</evidence>